<keyword evidence="10" id="KW-0170">Cobalt</keyword>
<keyword evidence="6 12" id="KW-0812">Transmembrane</keyword>
<keyword evidence="7 12" id="KW-1133">Transmembrane helix</keyword>
<evidence type="ECO:0000256" key="10">
    <source>
        <dbReference type="ARBA" id="ARBA00023285"/>
    </source>
</evidence>
<sequence length="568" mass="63513">MARVLSSLIWIVYAVVIASLLGVASVFIYVYKSPRESSRFVVFVCIITITALLATVLLQPVDVALVSSTNSSKHGQRKDWASQEAVDSILTSLKAVYYLLYGLDTALCLLVIPFTYFWYEEYDEVATQEGEQTPGKRIWAAFKYTIGFLIFAILLFLIGLFVPTSSGSDRDLDYFRRLLMENHGERTLAFALGFLITIGTCLYVIYTSTGMALFPVSLIKTSPSILSPGMRASASSRLEANRERQRQLDARCGGDPGQLSSKDRRELDVLVREERTLIRRQRLIEQTEGETQTWFVRAWHKTGAVLRPFKRIGGVILLLITLLVWVSMLLTAIDKASNSVCKRSCGYILGHITLFNPVNWAFVRAAKAFPVDYVLFTFLVLLFFTGSVVGIAAVGIRVFWIKIFQIRKAHTSLQALLLATAMLTMITLALNYSIAMIVAPQYATFGPQTFCDKPASHSTAQPDCSQDKDLIKACSETADNPAAKEICTPSVVSTFLNRVTLNFPFFGVVFFWAQFVFLGLYLIFSVIALVRTPKLNERQIDEDAEEAEEERLLATSARPVNVDWQASD</sequence>
<evidence type="ECO:0000313" key="14">
    <source>
        <dbReference type="Proteomes" id="UP000054383"/>
    </source>
</evidence>
<feature type="transmembrane region" description="Helical" evidence="12">
    <location>
        <begin position="187"/>
        <end position="206"/>
    </location>
</feature>
<name>A0A0U1M9G4_TALIS</name>
<dbReference type="GO" id="GO:0031419">
    <property type="term" value="F:cobalamin binding"/>
    <property type="evidence" value="ECO:0007669"/>
    <property type="project" value="UniProtKB-KW"/>
</dbReference>
<dbReference type="PANTHER" id="PTHR16130">
    <property type="entry name" value="LYSOSOMAL COBALAMIN TRANSPORTER-RELATED"/>
    <property type="match status" value="1"/>
</dbReference>
<keyword evidence="9" id="KW-0458">Lysosome</keyword>
<reference evidence="13 14" key="1">
    <citation type="submission" date="2015-04" db="EMBL/GenBank/DDBJ databases">
        <authorList>
            <person name="Syromyatnikov M.Y."/>
            <person name="Popov V.N."/>
        </authorList>
    </citation>
    <scope>NUCLEOTIDE SEQUENCE [LARGE SCALE GENOMIC DNA]</scope>
    <source>
        <strain evidence="13">WF-38-12</strain>
    </source>
</reference>
<keyword evidence="5" id="KW-0846">Cobalamin</keyword>
<feature type="transmembrane region" description="Helical" evidence="12">
    <location>
        <begin position="7"/>
        <end position="31"/>
    </location>
</feature>
<evidence type="ECO:0000256" key="9">
    <source>
        <dbReference type="ARBA" id="ARBA00023228"/>
    </source>
</evidence>
<dbReference type="Proteomes" id="UP000054383">
    <property type="component" value="Unassembled WGS sequence"/>
</dbReference>
<dbReference type="STRING" id="28573.A0A0U1M9G4"/>
<feature type="transmembrane region" description="Helical" evidence="12">
    <location>
        <begin position="312"/>
        <end position="333"/>
    </location>
</feature>
<dbReference type="GO" id="GO:0005774">
    <property type="term" value="C:vacuolar membrane"/>
    <property type="evidence" value="ECO:0007669"/>
    <property type="project" value="TreeGrafter"/>
</dbReference>
<dbReference type="OrthoDB" id="73273at2759"/>
<feature type="transmembrane region" description="Helical" evidence="12">
    <location>
        <begin position="345"/>
        <end position="363"/>
    </location>
</feature>
<proteinExistence type="inferred from homology"/>
<feature type="transmembrane region" description="Helical" evidence="12">
    <location>
        <begin position="139"/>
        <end position="166"/>
    </location>
</feature>
<dbReference type="Pfam" id="PF04791">
    <property type="entry name" value="LMBR1"/>
    <property type="match status" value="1"/>
</dbReference>
<comment type="subcellular location">
    <subcellularLocation>
        <location evidence="1">Lysosome membrane</location>
        <topology evidence="1">Multi-pass membrane protein</topology>
    </subcellularLocation>
</comment>
<evidence type="ECO:0000256" key="2">
    <source>
        <dbReference type="ARBA" id="ARBA00009901"/>
    </source>
</evidence>
<evidence type="ECO:0000256" key="4">
    <source>
        <dbReference type="ARBA" id="ARBA00022448"/>
    </source>
</evidence>
<comment type="function">
    <text evidence="11">Probable lysosomal cobalamin transporter. Required to export cobalamin from lysosomes allowing its conversion to cofactors.</text>
</comment>
<dbReference type="GO" id="GO:0072665">
    <property type="term" value="P:protein localization to vacuole"/>
    <property type="evidence" value="ECO:0007669"/>
    <property type="project" value="TreeGrafter"/>
</dbReference>
<comment type="similarity">
    <text evidence="2">Belongs to the LIMR family. LMBRD1 subfamily.</text>
</comment>
<evidence type="ECO:0000256" key="5">
    <source>
        <dbReference type="ARBA" id="ARBA00022628"/>
    </source>
</evidence>
<keyword evidence="8 12" id="KW-0472">Membrane</keyword>
<dbReference type="OMA" id="FWAQFVF"/>
<evidence type="ECO:0000256" key="1">
    <source>
        <dbReference type="ARBA" id="ARBA00004155"/>
    </source>
</evidence>
<evidence type="ECO:0000256" key="12">
    <source>
        <dbReference type="SAM" id="Phobius"/>
    </source>
</evidence>
<feature type="transmembrane region" description="Helical" evidence="12">
    <location>
        <begin position="98"/>
        <end position="119"/>
    </location>
</feature>
<organism evidence="13 14">
    <name type="scientific">Talaromyces islandicus</name>
    <name type="common">Penicillium islandicum</name>
    <dbReference type="NCBI Taxonomy" id="28573"/>
    <lineage>
        <taxon>Eukaryota</taxon>
        <taxon>Fungi</taxon>
        <taxon>Dikarya</taxon>
        <taxon>Ascomycota</taxon>
        <taxon>Pezizomycotina</taxon>
        <taxon>Eurotiomycetes</taxon>
        <taxon>Eurotiomycetidae</taxon>
        <taxon>Eurotiales</taxon>
        <taxon>Trichocomaceae</taxon>
        <taxon>Talaromyces</taxon>
        <taxon>Talaromyces sect. Islandici</taxon>
    </lineage>
</organism>
<feature type="transmembrane region" description="Helical" evidence="12">
    <location>
        <begin position="37"/>
        <end position="58"/>
    </location>
</feature>
<evidence type="ECO:0000256" key="11">
    <source>
        <dbReference type="ARBA" id="ARBA00025515"/>
    </source>
</evidence>
<feature type="transmembrane region" description="Helical" evidence="12">
    <location>
        <begin position="505"/>
        <end position="530"/>
    </location>
</feature>
<dbReference type="PANTHER" id="PTHR16130:SF2">
    <property type="entry name" value="LYSOSOMAL COBALAMIN TRANSPORT ESCORT PROTEIN LMBD1"/>
    <property type="match status" value="1"/>
</dbReference>
<dbReference type="InterPro" id="IPR050854">
    <property type="entry name" value="LMBD1_LysCbl_Transport"/>
</dbReference>
<protein>
    <recommendedName>
        <fullName evidence="3">Probable lysosomal cobalamin transporter</fullName>
    </recommendedName>
</protein>
<evidence type="ECO:0000256" key="7">
    <source>
        <dbReference type="ARBA" id="ARBA00022989"/>
    </source>
</evidence>
<feature type="transmembrane region" description="Helical" evidence="12">
    <location>
        <begin position="412"/>
        <end position="439"/>
    </location>
</feature>
<feature type="transmembrane region" description="Helical" evidence="12">
    <location>
        <begin position="375"/>
        <end position="400"/>
    </location>
</feature>
<dbReference type="AlphaFoldDB" id="A0A0U1M9G4"/>
<dbReference type="InterPro" id="IPR006876">
    <property type="entry name" value="LMBR1-like_membr_prot"/>
</dbReference>
<keyword evidence="4" id="KW-0813">Transport</keyword>
<accession>A0A0U1M9G4</accession>
<evidence type="ECO:0000256" key="6">
    <source>
        <dbReference type="ARBA" id="ARBA00022692"/>
    </source>
</evidence>
<evidence type="ECO:0000256" key="8">
    <source>
        <dbReference type="ARBA" id="ARBA00023136"/>
    </source>
</evidence>
<dbReference type="EMBL" id="CVMT01000011">
    <property type="protein sequence ID" value="CRG92199.1"/>
    <property type="molecule type" value="Genomic_DNA"/>
</dbReference>
<evidence type="ECO:0000313" key="13">
    <source>
        <dbReference type="EMBL" id="CRG92199.1"/>
    </source>
</evidence>
<gene>
    <name evidence="13" type="ORF">PISL3812_09255</name>
</gene>
<keyword evidence="14" id="KW-1185">Reference proteome</keyword>
<evidence type="ECO:0000256" key="3">
    <source>
        <dbReference type="ARBA" id="ARBA00017088"/>
    </source>
</evidence>